<comment type="caution">
    <text evidence="5">The sequence shown here is derived from an EMBL/GenBank/DDBJ whole genome shotgun (WGS) entry which is preliminary data.</text>
</comment>
<evidence type="ECO:0008006" key="7">
    <source>
        <dbReference type="Google" id="ProtNLM"/>
    </source>
</evidence>
<feature type="active site" description="Tele-phosphohistidine intermediate" evidence="1">
    <location>
        <position position="43"/>
    </location>
</feature>
<evidence type="ECO:0000256" key="2">
    <source>
        <dbReference type="PIRSR" id="PIRSR613078-2"/>
    </source>
</evidence>
<dbReference type="SUPFAM" id="SSF53254">
    <property type="entry name" value="Phosphoglycerate mutase-like"/>
    <property type="match status" value="1"/>
</dbReference>
<dbReference type="SMART" id="SM00855">
    <property type="entry name" value="PGAM"/>
    <property type="match status" value="1"/>
</dbReference>
<accession>A0A9W6PXP5</accession>
<dbReference type="PANTHER" id="PTHR48100:SF1">
    <property type="entry name" value="HISTIDINE PHOSPHATASE FAMILY PROTEIN-RELATED"/>
    <property type="match status" value="1"/>
</dbReference>
<keyword evidence="4" id="KW-0472">Membrane</keyword>
<dbReference type="RefSeq" id="WP_083950906.1">
    <property type="nucleotide sequence ID" value="NZ_BSRZ01000007.1"/>
</dbReference>
<evidence type="ECO:0000313" key="5">
    <source>
        <dbReference type="EMBL" id="GLW65096.1"/>
    </source>
</evidence>
<dbReference type="GO" id="GO:0016791">
    <property type="term" value="F:phosphatase activity"/>
    <property type="evidence" value="ECO:0007669"/>
    <property type="project" value="TreeGrafter"/>
</dbReference>
<gene>
    <name evidence="5" type="ORF">Arub01_33400</name>
</gene>
<dbReference type="PANTHER" id="PTHR48100">
    <property type="entry name" value="BROAD-SPECIFICITY PHOSPHATASE YOR283W-RELATED"/>
    <property type="match status" value="1"/>
</dbReference>
<dbReference type="AlphaFoldDB" id="A0A9W6PXP5"/>
<protein>
    <recommendedName>
        <fullName evidence="7">Histidine phosphatase family protein</fullName>
    </recommendedName>
</protein>
<evidence type="ECO:0000256" key="4">
    <source>
        <dbReference type="SAM" id="Phobius"/>
    </source>
</evidence>
<dbReference type="Gene3D" id="3.40.50.1240">
    <property type="entry name" value="Phosphoglycerate mutase-like"/>
    <property type="match status" value="1"/>
</dbReference>
<keyword evidence="4" id="KW-1133">Transmembrane helix</keyword>
<dbReference type="CDD" id="cd07067">
    <property type="entry name" value="HP_PGM_like"/>
    <property type="match status" value="1"/>
</dbReference>
<dbReference type="InterPro" id="IPR013078">
    <property type="entry name" value="His_Pase_superF_clade-1"/>
</dbReference>
<proteinExistence type="predicted"/>
<name>A0A9W6PXP5_9ACTN</name>
<feature type="active site" description="Proton donor/acceptor" evidence="1">
    <location>
        <position position="118"/>
    </location>
</feature>
<keyword evidence="6" id="KW-1185">Reference proteome</keyword>
<feature type="transmembrane region" description="Helical" evidence="4">
    <location>
        <begin position="177"/>
        <end position="197"/>
    </location>
</feature>
<feature type="region of interest" description="Disordered" evidence="3">
    <location>
        <begin position="238"/>
        <end position="260"/>
    </location>
</feature>
<keyword evidence="4" id="KW-0812">Transmembrane</keyword>
<feature type="region of interest" description="Disordered" evidence="3">
    <location>
        <begin position="1"/>
        <end position="31"/>
    </location>
</feature>
<sequence>MTDTPSRQDPSARGPARGTAGDDRGTGWNTVTAPPVTTLLLRHGDTPLSPEKRFSGVSEVGLSEEGVAQARAAARRLAGRGGISTVLSSPLRRARQTAEIVADELGRRPVVVDDDLRETDFGAWEGLTLEEARAAWPDEVAAWMNDPAVAPPGGESFTDTLARMQRVRRRIVERPPAGAVLLVTHVGAIKTLIVMALQAPLDSMHRMFLGSACLSEIDWFRDGTAVVRAFNDTAHLDAPARRPAPADAPAVGASAEDAAR</sequence>
<evidence type="ECO:0000256" key="3">
    <source>
        <dbReference type="SAM" id="MobiDB-lite"/>
    </source>
</evidence>
<dbReference type="InterPro" id="IPR029033">
    <property type="entry name" value="His_PPase_superfam"/>
</dbReference>
<reference evidence="5" key="1">
    <citation type="submission" date="2023-02" db="EMBL/GenBank/DDBJ databases">
        <title>Actinomadura rubrobrunea NBRC 14622.</title>
        <authorList>
            <person name="Ichikawa N."/>
            <person name="Sato H."/>
            <person name="Tonouchi N."/>
        </authorList>
    </citation>
    <scope>NUCLEOTIDE SEQUENCE</scope>
    <source>
        <strain evidence="5">NBRC 14622</strain>
    </source>
</reference>
<dbReference type="EMBL" id="BSRZ01000007">
    <property type="protein sequence ID" value="GLW65096.1"/>
    <property type="molecule type" value="Genomic_DNA"/>
</dbReference>
<feature type="binding site" evidence="2">
    <location>
        <position position="93"/>
    </location>
    <ligand>
        <name>substrate</name>
    </ligand>
</feature>
<evidence type="ECO:0000256" key="1">
    <source>
        <dbReference type="PIRSR" id="PIRSR613078-1"/>
    </source>
</evidence>
<feature type="compositionally biased region" description="Low complexity" evidence="3">
    <location>
        <begin position="241"/>
        <end position="260"/>
    </location>
</feature>
<dbReference type="GO" id="GO:0005737">
    <property type="term" value="C:cytoplasm"/>
    <property type="evidence" value="ECO:0007669"/>
    <property type="project" value="TreeGrafter"/>
</dbReference>
<organism evidence="5 6">
    <name type="scientific">Actinomadura rubrobrunea</name>
    <dbReference type="NCBI Taxonomy" id="115335"/>
    <lineage>
        <taxon>Bacteria</taxon>
        <taxon>Bacillati</taxon>
        <taxon>Actinomycetota</taxon>
        <taxon>Actinomycetes</taxon>
        <taxon>Streptosporangiales</taxon>
        <taxon>Thermomonosporaceae</taxon>
        <taxon>Actinomadura</taxon>
    </lineage>
</organism>
<dbReference type="Pfam" id="PF00300">
    <property type="entry name" value="His_Phos_1"/>
    <property type="match status" value="1"/>
</dbReference>
<dbReference type="InterPro" id="IPR050275">
    <property type="entry name" value="PGM_Phosphatase"/>
</dbReference>
<dbReference type="Proteomes" id="UP001165124">
    <property type="component" value="Unassembled WGS sequence"/>
</dbReference>
<evidence type="ECO:0000313" key="6">
    <source>
        <dbReference type="Proteomes" id="UP001165124"/>
    </source>
</evidence>